<feature type="transmembrane region" description="Helical" evidence="9">
    <location>
        <begin position="453"/>
        <end position="475"/>
    </location>
</feature>
<evidence type="ECO:0000259" key="13">
    <source>
        <dbReference type="Pfam" id="PF22599"/>
    </source>
</evidence>
<comment type="caution">
    <text evidence="9">Lacks conserved residue(s) required for the propagation of feature annotation.</text>
</comment>
<reference evidence="14" key="1">
    <citation type="submission" date="2021-04" db="EMBL/GenBank/DDBJ databases">
        <title>Genome based classification of Actinospica acidithermotolerans sp. nov., an actinobacterium isolated from an Indonesian hot spring.</title>
        <authorList>
            <person name="Kusuma A.B."/>
            <person name="Putra K.E."/>
            <person name="Nafisah S."/>
            <person name="Loh J."/>
            <person name="Nouioui I."/>
            <person name="Goodfellow M."/>
        </authorList>
    </citation>
    <scope>NUCLEOTIDE SEQUENCE</scope>
    <source>
        <strain evidence="14">CSCA 57</strain>
    </source>
</reference>
<dbReference type="PANTHER" id="PTHR30081">
    <property type="entry name" value="PROTEIN-EXPORT MEMBRANE PROTEIN SEC"/>
    <property type="match status" value="1"/>
</dbReference>
<feature type="region of interest" description="Disordered" evidence="10">
    <location>
        <begin position="597"/>
        <end position="650"/>
    </location>
</feature>
<dbReference type="InterPro" id="IPR022813">
    <property type="entry name" value="SecD/SecF_arch_bac"/>
</dbReference>
<keyword evidence="7 9" id="KW-0811">Translocation</keyword>
<dbReference type="InterPro" id="IPR048634">
    <property type="entry name" value="SecD_SecF_C"/>
</dbReference>
<dbReference type="GO" id="GO:0065002">
    <property type="term" value="P:intracellular protein transmembrane transport"/>
    <property type="evidence" value="ECO:0007669"/>
    <property type="project" value="UniProtKB-UniRule"/>
</dbReference>
<keyword evidence="3 9" id="KW-1003">Cell membrane</keyword>
<keyword evidence="6 9" id="KW-1133">Transmembrane helix</keyword>
<name>A0A941ELD7_9ACTN</name>
<evidence type="ECO:0000313" key="15">
    <source>
        <dbReference type="Proteomes" id="UP000675781"/>
    </source>
</evidence>
<feature type="domain" description="SecDF P1 head subdomain" evidence="13">
    <location>
        <begin position="289"/>
        <end position="404"/>
    </location>
</feature>
<dbReference type="GO" id="GO:0015450">
    <property type="term" value="F:protein-transporting ATPase activity"/>
    <property type="evidence" value="ECO:0007669"/>
    <property type="project" value="InterPro"/>
</dbReference>
<evidence type="ECO:0000256" key="4">
    <source>
        <dbReference type="ARBA" id="ARBA00022692"/>
    </source>
</evidence>
<evidence type="ECO:0000256" key="2">
    <source>
        <dbReference type="ARBA" id="ARBA00022448"/>
    </source>
</evidence>
<dbReference type="InterPro" id="IPR048631">
    <property type="entry name" value="SecD_1st"/>
</dbReference>
<dbReference type="InterPro" id="IPR055344">
    <property type="entry name" value="SecD_SecF_C_bact"/>
</dbReference>
<keyword evidence="5 9" id="KW-0653">Protein transport</keyword>
<dbReference type="Gene3D" id="1.20.1640.10">
    <property type="entry name" value="Multidrug efflux transporter AcrB transmembrane domain"/>
    <property type="match status" value="1"/>
</dbReference>
<evidence type="ECO:0000256" key="10">
    <source>
        <dbReference type="SAM" id="MobiDB-lite"/>
    </source>
</evidence>
<evidence type="ECO:0000259" key="12">
    <source>
        <dbReference type="Pfam" id="PF21760"/>
    </source>
</evidence>
<dbReference type="NCBIfam" id="TIGR00916">
    <property type="entry name" value="2A0604s01"/>
    <property type="match status" value="1"/>
</dbReference>
<proteinExistence type="inferred from homology"/>
<feature type="region of interest" description="Disordered" evidence="10">
    <location>
        <begin position="146"/>
        <end position="211"/>
    </location>
</feature>
<organism evidence="14 15">
    <name type="scientific">Actinospica durhamensis</name>
    <dbReference type="NCBI Taxonomy" id="1508375"/>
    <lineage>
        <taxon>Bacteria</taxon>
        <taxon>Bacillati</taxon>
        <taxon>Actinomycetota</taxon>
        <taxon>Actinomycetes</taxon>
        <taxon>Catenulisporales</taxon>
        <taxon>Actinospicaceae</taxon>
        <taxon>Actinospica</taxon>
    </lineage>
</organism>
<dbReference type="Gene3D" id="3.30.1360.200">
    <property type="match status" value="1"/>
</dbReference>
<dbReference type="GO" id="GO:0006605">
    <property type="term" value="P:protein targeting"/>
    <property type="evidence" value="ECO:0007669"/>
    <property type="project" value="UniProtKB-UniRule"/>
</dbReference>
<feature type="transmembrane region" description="Helical" evidence="9">
    <location>
        <begin position="426"/>
        <end position="446"/>
    </location>
</feature>
<feature type="transmembrane region" description="Helical" evidence="9">
    <location>
        <begin position="530"/>
        <end position="548"/>
    </location>
</feature>
<keyword evidence="2 9" id="KW-0813">Transport</keyword>
<evidence type="ECO:0000313" key="14">
    <source>
        <dbReference type="EMBL" id="MBR7832672.1"/>
    </source>
</evidence>
<dbReference type="EMBL" id="JAGSOG010000014">
    <property type="protein sequence ID" value="MBR7832672.1"/>
    <property type="molecule type" value="Genomic_DNA"/>
</dbReference>
<comment type="subcellular location">
    <subcellularLocation>
        <location evidence="1 9">Cell membrane</location>
        <topology evidence="1 9">Multi-pass membrane protein</topology>
    </subcellularLocation>
</comment>
<evidence type="ECO:0000256" key="1">
    <source>
        <dbReference type="ARBA" id="ARBA00004651"/>
    </source>
</evidence>
<feature type="domain" description="Protein export membrane protein SecD/SecF C-terminal" evidence="11">
    <location>
        <begin position="406"/>
        <end position="570"/>
    </location>
</feature>
<protein>
    <recommendedName>
        <fullName evidence="9">Protein translocase subunit SecD</fullName>
    </recommendedName>
</protein>
<comment type="caution">
    <text evidence="14">The sequence shown here is derived from an EMBL/GenBank/DDBJ whole genome shotgun (WGS) entry which is preliminary data.</text>
</comment>
<dbReference type="PANTHER" id="PTHR30081:SF1">
    <property type="entry name" value="PROTEIN TRANSLOCASE SUBUNIT SECD"/>
    <property type="match status" value="1"/>
</dbReference>
<feature type="transmembrane region" description="Helical" evidence="9">
    <location>
        <begin position="554"/>
        <end position="575"/>
    </location>
</feature>
<evidence type="ECO:0000256" key="5">
    <source>
        <dbReference type="ARBA" id="ARBA00022927"/>
    </source>
</evidence>
<dbReference type="HAMAP" id="MF_01463_B">
    <property type="entry name" value="SecD_B"/>
    <property type="match status" value="1"/>
</dbReference>
<dbReference type="InterPro" id="IPR005791">
    <property type="entry name" value="SecD"/>
</dbReference>
<comment type="function">
    <text evidence="9">Part of the Sec protein translocase complex. Interacts with the SecYEG preprotein conducting channel. SecDF uses the proton motive force (PMF) to complete protein translocation after the ATP-dependent function of SecA.</text>
</comment>
<dbReference type="GO" id="GO:0043952">
    <property type="term" value="P:protein transport by the Sec complex"/>
    <property type="evidence" value="ECO:0007669"/>
    <property type="project" value="UniProtKB-UniRule"/>
</dbReference>
<accession>A0A941ELD7</accession>
<evidence type="ECO:0000256" key="7">
    <source>
        <dbReference type="ARBA" id="ARBA00023010"/>
    </source>
</evidence>
<keyword evidence="15" id="KW-1185">Reference proteome</keyword>
<evidence type="ECO:0000256" key="9">
    <source>
        <dbReference type="HAMAP-Rule" id="MF_01463"/>
    </source>
</evidence>
<dbReference type="NCBIfam" id="TIGR01129">
    <property type="entry name" value="secD"/>
    <property type="match status" value="1"/>
</dbReference>
<comment type="subunit">
    <text evidence="9">Forms a complex with SecF. Part of the essential Sec protein translocation apparatus which comprises SecA, SecYEG and auxiliary proteins SecDF. Other proteins may also be involved.</text>
</comment>
<dbReference type="RefSeq" id="WP_212527193.1">
    <property type="nucleotide sequence ID" value="NZ_JAGSOG010000014.1"/>
</dbReference>
<feature type="domain" description="Protein translocase subunit SecDF P1" evidence="12">
    <location>
        <begin position="83"/>
        <end position="139"/>
    </location>
</feature>
<evidence type="ECO:0000259" key="11">
    <source>
        <dbReference type="Pfam" id="PF02355"/>
    </source>
</evidence>
<dbReference type="SUPFAM" id="SSF82866">
    <property type="entry name" value="Multidrug efflux transporter AcrB transmembrane domain"/>
    <property type="match status" value="1"/>
</dbReference>
<dbReference type="Pfam" id="PF02355">
    <property type="entry name" value="SecD_SecF_C"/>
    <property type="match status" value="1"/>
</dbReference>
<comment type="similarity">
    <text evidence="9">Belongs to the SecD/SecF family. SecD subfamily.</text>
</comment>
<dbReference type="Pfam" id="PF21760">
    <property type="entry name" value="SecD_1st"/>
    <property type="match status" value="1"/>
</dbReference>
<evidence type="ECO:0000256" key="8">
    <source>
        <dbReference type="ARBA" id="ARBA00023136"/>
    </source>
</evidence>
<gene>
    <name evidence="9 14" type="primary">secD</name>
    <name evidence="14" type="ORF">KDL01_05340</name>
</gene>
<sequence length="650" mass="66266">MAAKKARSKKYSGLLSTRARGASNQRPWRPLLALGVVLVALYATMFGVNATHPRLAIDLAGGTSAVFTAEMGTKGATPSSADMDQAVSIMQQRVNGYGVSEATVTKEGSNTIDVEIPGQFSQATVNSIGATAHLYFRPVLASAAGVPTPTTSASPSTSSTGSTATPSASAKASSSTSATATTTAKASSSSTASESATGQSESGTVKADAATASASADTTGTASPAASSSATATSSAAAASASASASASAQESQAVSAYEALNCSDKASLKNVGVVKAGDYLATCGLDGYKYLLGPSVIDGKHVDSAIATQTVGSTGIATGAWEVDLSFDATGKAEFATETTALYQEVQNSSGSGQFAVTLDGIVQSAPVVQEAITGGTATINGTVFTEQTAKQLATTLSYGSLPLNFQQSQVSIVSPTLGSSELDGGLIAGGIGLLLVFLYVILYYRGLSVAAISSLLVAAALTFALACLFGPLMGFTLSLPGVAGLIVAIGITADSFVVFFERLRDELREGRSVRSAVSHAWLRARRTVIASDTVTLIAAVVLYLLTVGSVQGFAFTLGLSTVIDLVVIFMFTVPMVTLFSRTNFFGNGHPWSGLDPESLGRSRQGQGSYRAGSGRNRMTIAERRRQAEAESADAQGTDDESNQHSVEA</sequence>
<evidence type="ECO:0000256" key="6">
    <source>
        <dbReference type="ARBA" id="ARBA00022989"/>
    </source>
</evidence>
<evidence type="ECO:0000256" key="3">
    <source>
        <dbReference type="ARBA" id="ARBA00022475"/>
    </source>
</evidence>
<dbReference type="GO" id="GO:0005886">
    <property type="term" value="C:plasma membrane"/>
    <property type="evidence" value="ECO:0007669"/>
    <property type="project" value="UniProtKB-SubCell"/>
</dbReference>
<dbReference type="Gene3D" id="3.30.70.3220">
    <property type="match status" value="1"/>
</dbReference>
<dbReference type="InterPro" id="IPR054384">
    <property type="entry name" value="SecDF_P1_head"/>
</dbReference>
<dbReference type="Proteomes" id="UP000675781">
    <property type="component" value="Unassembled WGS sequence"/>
</dbReference>
<dbReference type="AlphaFoldDB" id="A0A941ELD7"/>
<keyword evidence="4 9" id="KW-0812">Transmembrane</keyword>
<dbReference type="Pfam" id="PF22599">
    <property type="entry name" value="SecDF_P1_head"/>
    <property type="match status" value="1"/>
</dbReference>
<keyword evidence="8 9" id="KW-0472">Membrane</keyword>
<feature type="transmembrane region" description="Helical" evidence="9">
    <location>
        <begin position="481"/>
        <end position="502"/>
    </location>
</feature>